<dbReference type="AlphaFoldDB" id="A0A834T2E3"/>
<organism evidence="1 2">
    <name type="scientific">Senna tora</name>
    <dbReference type="NCBI Taxonomy" id="362788"/>
    <lineage>
        <taxon>Eukaryota</taxon>
        <taxon>Viridiplantae</taxon>
        <taxon>Streptophyta</taxon>
        <taxon>Embryophyta</taxon>
        <taxon>Tracheophyta</taxon>
        <taxon>Spermatophyta</taxon>
        <taxon>Magnoliopsida</taxon>
        <taxon>eudicotyledons</taxon>
        <taxon>Gunneridae</taxon>
        <taxon>Pentapetalae</taxon>
        <taxon>rosids</taxon>
        <taxon>fabids</taxon>
        <taxon>Fabales</taxon>
        <taxon>Fabaceae</taxon>
        <taxon>Caesalpinioideae</taxon>
        <taxon>Cassia clade</taxon>
        <taxon>Senna</taxon>
    </lineage>
</organism>
<dbReference type="Proteomes" id="UP000634136">
    <property type="component" value="Unassembled WGS sequence"/>
</dbReference>
<evidence type="ECO:0000313" key="2">
    <source>
        <dbReference type="Proteomes" id="UP000634136"/>
    </source>
</evidence>
<accession>A0A834T2E3</accession>
<reference evidence="1" key="1">
    <citation type="submission" date="2020-09" db="EMBL/GenBank/DDBJ databases">
        <title>Genome-Enabled Discovery of Anthraquinone Biosynthesis in Senna tora.</title>
        <authorList>
            <person name="Kang S.-H."/>
            <person name="Pandey R.P."/>
            <person name="Lee C.-M."/>
            <person name="Sim J.-S."/>
            <person name="Jeong J.-T."/>
            <person name="Choi B.-S."/>
            <person name="Jung M."/>
            <person name="Ginzburg D."/>
            <person name="Zhao K."/>
            <person name="Won S.Y."/>
            <person name="Oh T.-J."/>
            <person name="Yu Y."/>
            <person name="Kim N.-H."/>
            <person name="Lee O.R."/>
            <person name="Lee T.-H."/>
            <person name="Bashyal P."/>
            <person name="Kim T.-S."/>
            <person name="Lee W.-H."/>
            <person name="Kawkins C."/>
            <person name="Kim C.-K."/>
            <person name="Kim J.S."/>
            <person name="Ahn B.O."/>
            <person name="Rhee S.Y."/>
            <person name="Sohng J.K."/>
        </authorList>
    </citation>
    <scope>NUCLEOTIDE SEQUENCE</scope>
    <source>
        <tissue evidence="1">Leaf</tissue>
    </source>
</reference>
<comment type="caution">
    <text evidence="1">The sequence shown here is derived from an EMBL/GenBank/DDBJ whole genome shotgun (WGS) entry which is preliminary data.</text>
</comment>
<evidence type="ECO:0000313" key="1">
    <source>
        <dbReference type="EMBL" id="KAF7814285.1"/>
    </source>
</evidence>
<protein>
    <submittedName>
        <fullName evidence="1">Uncharacterized protein</fullName>
    </submittedName>
</protein>
<keyword evidence="2" id="KW-1185">Reference proteome</keyword>
<name>A0A834T2E3_9FABA</name>
<sequence>MYESNTTSSQIYNLEKYQRNTRDMNLMKKRTREYLAYRSRREEKLRREK</sequence>
<dbReference type="EMBL" id="JAAIUW010000009">
    <property type="protein sequence ID" value="KAF7814285.1"/>
    <property type="molecule type" value="Genomic_DNA"/>
</dbReference>
<proteinExistence type="predicted"/>
<gene>
    <name evidence="1" type="ORF">G2W53_028254</name>
</gene>